<evidence type="ECO:0000256" key="1">
    <source>
        <dbReference type="ARBA" id="ARBA00004370"/>
    </source>
</evidence>
<keyword evidence="4" id="KW-0325">Glycoprotein</keyword>
<keyword evidence="3" id="KW-0472">Membrane</keyword>
<protein>
    <recommendedName>
        <fullName evidence="5">VPS10 domain-containing protein</fullName>
    </recommendedName>
</protein>
<dbReference type="InterPro" id="IPR006581">
    <property type="entry name" value="VPS10"/>
</dbReference>
<gene>
    <name evidence="6" type="ORF">JD844_017040</name>
</gene>
<dbReference type="EMBL" id="JAIPUX010005289">
    <property type="protein sequence ID" value="KAH0618071.1"/>
    <property type="molecule type" value="Genomic_DNA"/>
</dbReference>
<comment type="subcellular location">
    <subcellularLocation>
        <location evidence="1">Membrane</location>
    </subcellularLocation>
</comment>
<dbReference type="InterPro" id="IPR015943">
    <property type="entry name" value="WD40/YVTN_repeat-like_dom_sf"/>
</dbReference>
<feature type="domain" description="VPS10" evidence="5">
    <location>
        <begin position="4"/>
        <end position="375"/>
    </location>
</feature>
<sequence length="375" mass="42087">MKMTKVTDIILVSSSHNDLDQSLFISTDEGATFQKHPISFFVETLIFHPKQEDKVLAYTKEGQLFASLDLGIQWTLMQDHVSKDHIFCLVDRLTLILSSPVRAVDGVDGDPNVVHMEIQDPTGGFHYIACQIQNCSDKTLSSPFPDSTDKNSLIVQDNYIFLQTSSANQTKYYVSYLRNKFIQMKLPKYALPKDLQIISTDESQVFVAIQEWYQTDTYNLYQSDPQGISYSIVLENVRSTKQPEENVLIDILEVRGVKGVFLANQKIDGKVTTLITFNKGRNWDYLTPPAVDMNGKPTACKPPDCHLHLHLRWPDNPYVSGMVHTKDTAPGLIMGADTLIWKDPSPGVKFCGSVQLTALFPFPPQSGSSNADTKC</sequence>
<dbReference type="PANTHER" id="PTHR12106:SF9">
    <property type="entry name" value="VPS10 DOMAIN-CONTAINING RECEPTOR SORCS2"/>
    <property type="match status" value="1"/>
</dbReference>
<accession>A0ABQ7SL40</accession>
<evidence type="ECO:0000256" key="3">
    <source>
        <dbReference type="ARBA" id="ARBA00023136"/>
    </source>
</evidence>
<organism evidence="6 7">
    <name type="scientific">Phrynosoma platyrhinos</name>
    <name type="common">Desert horned lizard</name>
    <dbReference type="NCBI Taxonomy" id="52577"/>
    <lineage>
        <taxon>Eukaryota</taxon>
        <taxon>Metazoa</taxon>
        <taxon>Chordata</taxon>
        <taxon>Craniata</taxon>
        <taxon>Vertebrata</taxon>
        <taxon>Euteleostomi</taxon>
        <taxon>Lepidosauria</taxon>
        <taxon>Squamata</taxon>
        <taxon>Bifurcata</taxon>
        <taxon>Unidentata</taxon>
        <taxon>Episquamata</taxon>
        <taxon>Toxicofera</taxon>
        <taxon>Iguania</taxon>
        <taxon>Phrynosomatidae</taxon>
        <taxon>Phrynosomatinae</taxon>
        <taxon>Phrynosoma</taxon>
    </lineage>
</organism>
<comment type="caution">
    <text evidence="6">The sequence shown here is derived from an EMBL/GenBank/DDBJ whole genome shotgun (WGS) entry which is preliminary data.</text>
</comment>
<evidence type="ECO:0000259" key="5">
    <source>
        <dbReference type="SMART" id="SM00602"/>
    </source>
</evidence>
<keyword evidence="7" id="KW-1185">Reference proteome</keyword>
<dbReference type="SMART" id="SM00602">
    <property type="entry name" value="VPS10"/>
    <property type="match status" value="1"/>
</dbReference>
<dbReference type="Gene3D" id="2.130.10.10">
    <property type="entry name" value="YVTN repeat-like/Quinoprotein amine dehydrogenase"/>
    <property type="match status" value="1"/>
</dbReference>
<keyword evidence="2" id="KW-0677">Repeat</keyword>
<dbReference type="InterPro" id="IPR050310">
    <property type="entry name" value="VPS10-sortilin"/>
</dbReference>
<evidence type="ECO:0000256" key="2">
    <source>
        <dbReference type="ARBA" id="ARBA00022737"/>
    </source>
</evidence>
<proteinExistence type="predicted"/>
<evidence type="ECO:0000313" key="6">
    <source>
        <dbReference type="EMBL" id="KAH0618071.1"/>
    </source>
</evidence>
<evidence type="ECO:0000256" key="4">
    <source>
        <dbReference type="ARBA" id="ARBA00023180"/>
    </source>
</evidence>
<dbReference type="InterPro" id="IPR031778">
    <property type="entry name" value="Sortilin_N"/>
</dbReference>
<evidence type="ECO:0000313" key="7">
    <source>
        <dbReference type="Proteomes" id="UP000826234"/>
    </source>
</evidence>
<dbReference type="SUPFAM" id="SSF110296">
    <property type="entry name" value="Oligoxyloglucan reducing end-specific cellobiohydrolase"/>
    <property type="match status" value="1"/>
</dbReference>
<dbReference type="Proteomes" id="UP000826234">
    <property type="component" value="Unassembled WGS sequence"/>
</dbReference>
<dbReference type="Pfam" id="PF15902">
    <property type="entry name" value="Sortilin-Vps10"/>
    <property type="match status" value="1"/>
</dbReference>
<name>A0ABQ7SL40_PHRPL</name>
<reference evidence="6 7" key="1">
    <citation type="journal article" date="2022" name="Gigascience">
        <title>A chromosome-level genome assembly and annotation of the desert horned lizard, Phrynosoma platyrhinos, provides insight into chromosomal rearrangements among reptiles.</title>
        <authorList>
            <person name="Koochekian N."/>
            <person name="Ascanio A."/>
            <person name="Farleigh K."/>
            <person name="Card D.C."/>
            <person name="Schield D.R."/>
            <person name="Castoe T.A."/>
            <person name="Jezkova T."/>
        </authorList>
    </citation>
    <scope>NUCLEOTIDE SEQUENCE [LARGE SCALE GENOMIC DNA]</scope>
    <source>
        <strain evidence="6">NK-2021</strain>
    </source>
</reference>
<dbReference type="PANTHER" id="PTHR12106">
    <property type="entry name" value="SORTILIN RELATED"/>
    <property type="match status" value="1"/>
</dbReference>